<accession>A0ABS1HLJ0</accession>
<protein>
    <submittedName>
        <fullName evidence="1">Uncharacterized protein</fullName>
    </submittedName>
</protein>
<evidence type="ECO:0000313" key="2">
    <source>
        <dbReference type="Proteomes" id="UP000605676"/>
    </source>
</evidence>
<name>A0ABS1HLJ0_9BACT</name>
<gene>
    <name evidence="1" type="ORF">JIV24_14120</name>
</gene>
<keyword evidence="2" id="KW-1185">Reference proteome</keyword>
<dbReference type="Proteomes" id="UP000605676">
    <property type="component" value="Unassembled WGS sequence"/>
</dbReference>
<proteinExistence type="predicted"/>
<dbReference type="EMBL" id="JAENRR010000034">
    <property type="protein sequence ID" value="MBK3518476.1"/>
    <property type="molecule type" value="Genomic_DNA"/>
</dbReference>
<comment type="caution">
    <text evidence="1">The sequence shown here is derived from an EMBL/GenBank/DDBJ whole genome shotgun (WGS) entry which is preliminary data.</text>
</comment>
<organism evidence="1 2">
    <name type="scientific">Carboxylicivirga marina</name>
    <dbReference type="NCBI Taxonomy" id="2800988"/>
    <lineage>
        <taxon>Bacteria</taxon>
        <taxon>Pseudomonadati</taxon>
        <taxon>Bacteroidota</taxon>
        <taxon>Bacteroidia</taxon>
        <taxon>Marinilabiliales</taxon>
        <taxon>Marinilabiliaceae</taxon>
        <taxon>Carboxylicivirga</taxon>
    </lineage>
</organism>
<reference evidence="1 2" key="1">
    <citation type="submission" date="2021-01" db="EMBL/GenBank/DDBJ databases">
        <title>Carboxyliciviraga sp.nov., isolated from coastal sediments.</title>
        <authorList>
            <person name="Lu D."/>
            <person name="Zhang T."/>
        </authorList>
    </citation>
    <scope>NUCLEOTIDE SEQUENCE [LARGE SCALE GENOMIC DNA]</scope>
    <source>
        <strain evidence="1 2">N1Y132</strain>
    </source>
</reference>
<sequence>MTWTIKIVNFPKEVVFNLPQTETPEVLFYFINELDDTEKFIRMAHSLKLPKDNHTIVFFNKGRKDGVNRDSIIAPFKNKVYPEFKFKAPMLCSISDELSAFAMCLVK</sequence>
<evidence type="ECO:0000313" key="1">
    <source>
        <dbReference type="EMBL" id="MBK3518476.1"/>
    </source>
</evidence>
<dbReference type="RefSeq" id="WP_200465703.1">
    <property type="nucleotide sequence ID" value="NZ_JAENRR010000034.1"/>
</dbReference>